<proteinExistence type="predicted"/>
<keyword evidence="4" id="KW-1185">Reference proteome</keyword>
<feature type="compositionally biased region" description="Basic and acidic residues" evidence="1">
    <location>
        <begin position="1"/>
        <end position="10"/>
    </location>
</feature>
<dbReference type="EMBL" id="AMQN01002811">
    <property type="status" value="NOT_ANNOTATED_CDS"/>
    <property type="molecule type" value="Genomic_DNA"/>
</dbReference>
<protein>
    <submittedName>
        <fullName evidence="2 3">Uncharacterized protein</fullName>
    </submittedName>
</protein>
<evidence type="ECO:0000256" key="1">
    <source>
        <dbReference type="SAM" id="MobiDB-lite"/>
    </source>
</evidence>
<reference evidence="3" key="3">
    <citation type="submission" date="2015-06" db="UniProtKB">
        <authorList>
            <consortium name="EnsemblMetazoa"/>
        </authorList>
    </citation>
    <scope>IDENTIFICATION</scope>
</reference>
<evidence type="ECO:0000313" key="4">
    <source>
        <dbReference type="Proteomes" id="UP000014760"/>
    </source>
</evidence>
<evidence type="ECO:0000313" key="3">
    <source>
        <dbReference type="EnsemblMetazoa" id="CapteP186929"/>
    </source>
</evidence>
<gene>
    <name evidence="2" type="ORF">CAPTEDRAFT_186929</name>
</gene>
<dbReference type="HOGENOM" id="CLU_073176_0_0_1"/>
<feature type="region of interest" description="Disordered" evidence="1">
    <location>
        <begin position="1"/>
        <end position="25"/>
    </location>
</feature>
<sequence length="329" mass="36605">MEALPEHSADESVQARGAGPLSLNEHIPAGELTRSEESPLLLQLAAQLQTLTSWAASVQAKLAGPHEEEEEVQRPSLVASAPPAFYEDISPPQRAIQRTCVDNLKLTTGFKLDAVIAITPEDNDAVVVNINEHFPQFNSKRIFSDDEDGTVMMKRPKKDEVKPEGEGPEDECDDIGCKIVDPEKQSNTPTMLQSSKLSNPVLSINRQATLAQRIITFPGPYAPIRSVQRRNGTFSSANISLVMREMTVSPQSPRYVGEFKELAHESRPIRVFYKRPPDAISTEALGAYGISTQAYKDAYYSELKAYLRDHSKDMLYRDMLKHGSPYKTF</sequence>
<dbReference type="EMBL" id="AMQN01002810">
    <property type="status" value="NOT_ANNOTATED_CDS"/>
    <property type="molecule type" value="Genomic_DNA"/>
</dbReference>
<evidence type="ECO:0000313" key="2">
    <source>
        <dbReference type="EMBL" id="ELT92562.1"/>
    </source>
</evidence>
<accession>R7TGE1</accession>
<dbReference type="AlphaFoldDB" id="R7TGE1"/>
<organism evidence="2">
    <name type="scientific">Capitella teleta</name>
    <name type="common">Polychaete worm</name>
    <dbReference type="NCBI Taxonomy" id="283909"/>
    <lineage>
        <taxon>Eukaryota</taxon>
        <taxon>Metazoa</taxon>
        <taxon>Spiralia</taxon>
        <taxon>Lophotrochozoa</taxon>
        <taxon>Annelida</taxon>
        <taxon>Polychaeta</taxon>
        <taxon>Sedentaria</taxon>
        <taxon>Scolecida</taxon>
        <taxon>Capitellidae</taxon>
        <taxon>Capitella</taxon>
    </lineage>
</organism>
<dbReference type="Proteomes" id="UP000014760">
    <property type="component" value="Unassembled WGS sequence"/>
</dbReference>
<reference evidence="2 4" key="2">
    <citation type="journal article" date="2013" name="Nature">
        <title>Insights into bilaterian evolution from three spiralian genomes.</title>
        <authorList>
            <person name="Simakov O."/>
            <person name="Marletaz F."/>
            <person name="Cho S.J."/>
            <person name="Edsinger-Gonzales E."/>
            <person name="Havlak P."/>
            <person name="Hellsten U."/>
            <person name="Kuo D.H."/>
            <person name="Larsson T."/>
            <person name="Lv J."/>
            <person name="Arendt D."/>
            <person name="Savage R."/>
            <person name="Osoegawa K."/>
            <person name="de Jong P."/>
            <person name="Grimwood J."/>
            <person name="Chapman J.A."/>
            <person name="Shapiro H."/>
            <person name="Aerts A."/>
            <person name="Otillar R.P."/>
            <person name="Terry A.Y."/>
            <person name="Boore J.L."/>
            <person name="Grigoriev I.V."/>
            <person name="Lindberg D.R."/>
            <person name="Seaver E.C."/>
            <person name="Weisblat D.A."/>
            <person name="Putnam N.H."/>
            <person name="Rokhsar D.S."/>
        </authorList>
    </citation>
    <scope>NUCLEOTIDE SEQUENCE</scope>
    <source>
        <strain evidence="2 4">I ESC-2004</strain>
    </source>
</reference>
<dbReference type="EnsemblMetazoa" id="CapteT186929">
    <property type="protein sequence ID" value="CapteP186929"/>
    <property type="gene ID" value="CapteG186929"/>
</dbReference>
<name>R7TGE1_CAPTE</name>
<reference evidence="4" key="1">
    <citation type="submission" date="2012-12" db="EMBL/GenBank/DDBJ databases">
        <authorList>
            <person name="Hellsten U."/>
            <person name="Grimwood J."/>
            <person name="Chapman J.A."/>
            <person name="Shapiro H."/>
            <person name="Aerts A."/>
            <person name="Otillar R.P."/>
            <person name="Terry A.Y."/>
            <person name="Boore J.L."/>
            <person name="Simakov O."/>
            <person name="Marletaz F."/>
            <person name="Cho S.-J."/>
            <person name="Edsinger-Gonzales E."/>
            <person name="Havlak P."/>
            <person name="Kuo D.-H."/>
            <person name="Larsson T."/>
            <person name="Lv J."/>
            <person name="Arendt D."/>
            <person name="Savage R."/>
            <person name="Osoegawa K."/>
            <person name="de Jong P."/>
            <person name="Lindberg D.R."/>
            <person name="Seaver E.C."/>
            <person name="Weisblat D.A."/>
            <person name="Putnam N.H."/>
            <person name="Grigoriev I.V."/>
            <person name="Rokhsar D.S."/>
        </authorList>
    </citation>
    <scope>NUCLEOTIDE SEQUENCE</scope>
    <source>
        <strain evidence="4">I ESC-2004</strain>
    </source>
</reference>
<dbReference type="EMBL" id="KB310082">
    <property type="protein sequence ID" value="ELT92562.1"/>
    <property type="molecule type" value="Genomic_DNA"/>
</dbReference>